<protein>
    <submittedName>
        <fullName evidence="5">Bifunctional GNAT family N-acetyltransferase/carbon-nitrogen hydrolase family protein</fullName>
    </submittedName>
</protein>
<dbReference type="Pfam" id="PF00795">
    <property type="entry name" value="CN_hydrolase"/>
    <property type="match status" value="1"/>
</dbReference>
<dbReference type="PROSITE" id="PS01227">
    <property type="entry name" value="UPF0012"/>
    <property type="match status" value="1"/>
</dbReference>
<dbReference type="InterPro" id="IPR000182">
    <property type="entry name" value="GNAT_dom"/>
</dbReference>
<accession>A0A9X1KY01</accession>
<keyword evidence="5" id="KW-0378">Hydrolase</keyword>
<dbReference type="PANTHER" id="PTHR23088:SF50">
    <property type="entry name" value="HYDROLASE YHCX"/>
    <property type="match status" value="1"/>
</dbReference>
<dbReference type="AlphaFoldDB" id="A0A9X1KY01"/>
<gene>
    <name evidence="4" type="ORF">LDX50_10485</name>
    <name evidence="5" type="ORF">LDX50_16455</name>
    <name evidence="6" type="ORF">LDX50_22175</name>
</gene>
<dbReference type="EMBL" id="JAIXNE010000002">
    <property type="protein sequence ID" value="MCA6075298.1"/>
    <property type="molecule type" value="Genomic_DNA"/>
</dbReference>
<evidence type="ECO:0000313" key="5">
    <source>
        <dbReference type="EMBL" id="MCA6076475.1"/>
    </source>
</evidence>
<dbReference type="GO" id="GO:0016787">
    <property type="term" value="F:hydrolase activity"/>
    <property type="evidence" value="ECO:0007669"/>
    <property type="project" value="UniProtKB-KW"/>
</dbReference>
<dbReference type="PROSITE" id="PS51186">
    <property type="entry name" value="GNAT"/>
    <property type="match status" value="1"/>
</dbReference>
<dbReference type="PROSITE" id="PS50263">
    <property type="entry name" value="CN_HYDROLASE"/>
    <property type="match status" value="1"/>
</dbReference>
<dbReference type="SUPFAM" id="SSF55729">
    <property type="entry name" value="Acyl-CoA N-acyltransferases (Nat)"/>
    <property type="match status" value="1"/>
</dbReference>
<dbReference type="InterPro" id="IPR003010">
    <property type="entry name" value="C-N_Hydrolase"/>
</dbReference>
<dbReference type="EMBL" id="JAIXNE010000004">
    <property type="protein sequence ID" value="MCA6077603.1"/>
    <property type="molecule type" value="Genomic_DNA"/>
</dbReference>
<proteinExistence type="inferred from homology"/>
<evidence type="ECO:0000256" key="1">
    <source>
        <dbReference type="ARBA" id="ARBA00010613"/>
    </source>
</evidence>
<dbReference type="GO" id="GO:0016747">
    <property type="term" value="F:acyltransferase activity, transferring groups other than amino-acyl groups"/>
    <property type="evidence" value="ECO:0007669"/>
    <property type="project" value="InterPro"/>
</dbReference>
<dbReference type="RefSeq" id="WP_225698401.1">
    <property type="nucleotide sequence ID" value="NZ_JAIXNE010000002.1"/>
</dbReference>
<dbReference type="SUPFAM" id="SSF56317">
    <property type="entry name" value="Carbon-nitrogen hydrolase"/>
    <property type="match status" value="1"/>
</dbReference>
<dbReference type="CDD" id="cd04301">
    <property type="entry name" value="NAT_SF"/>
    <property type="match status" value="1"/>
</dbReference>
<dbReference type="CDD" id="cd07574">
    <property type="entry name" value="nitrilase_Rim1_like"/>
    <property type="match status" value="1"/>
</dbReference>
<dbReference type="Pfam" id="PF00583">
    <property type="entry name" value="Acetyltransf_1"/>
    <property type="match status" value="1"/>
</dbReference>
<dbReference type="Proteomes" id="UP001139409">
    <property type="component" value="Unassembled WGS sequence"/>
</dbReference>
<dbReference type="Gene3D" id="3.60.110.10">
    <property type="entry name" value="Carbon-nitrogen hydrolase"/>
    <property type="match status" value="1"/>
</dbReference>
<keyword evidence="7" id="KW-1185">Reference proteome</keyword>
<dbReference type="InterPro" id="IPR001110">
    <property type="entry name" value="UPF0012_CS"/>
</dbReference>
<organism evidence="5 7">
    <name type="scientific">Fulvivirga sedimenti</name>
    <dbReference type="NCBI Taxonomy" id="2879465"/>
    <lineage>
        <taxon>Bacteria</taxon>
        <taxon>Pseudomonadati</taxon>
        <taxon>Bacteroidota</taxon>
        <taxon>Cytophagia</taxon>
        <taxon>Cytophagales</taxon>
        <taxon>Fulvivirgaceae</taxon>
        <taxon>Fulvivirga</taxon>
    </lineage>
</organism>
<dbReference type="InterPro" id="IPR016181">
    <property type="entry name" value="Acyl_CoA_acyltransferase"/>
</dbReference>
<feature type="domain" description="CN hydrolase" evidence="2">
    <location>
        <begin position="228"/>
        <end position="483"/>
    </location>
</feature>
<evidence type="ECO:0000259" key="3">
    <source>
        <dbReference type="PROSITE" id="PS51186"/>
    </source>
</evidence>
<feature type="domain" description="N-acetyltransferase" evidence="3">
    <location>
        <begin position="13"/>
        <end position="212"/>
    </location>
</feature>
<comment type="similarity">
    <text evidence="1">Belongs to the carbon-nitrogen hydrolase superfamily. NIT1/NIT2 family.</text>
</comment>
<evidence type="ECO:0000259" key="2">
    <source>
        <dbReference type="PROSITE" id="PS50263"/>
    </source>
</evidence>
<name>A0A9X1KY01_9BACT</name>
<dbReference type="Gene3D" id="3.40.630.30">
    <property type="match status" value="1"/>
</dbReference>
<dbReference type="PANTHER" id="PTHR23088">
    <property type="entry name" value="NITRILASE-RELATED"/>
    <property type="match status" value="1"/>
</dbReference>
<dbReference type="InterPro" id="IPR036526">
    <property type="entry name" value="C-N_Hydrolase_sf"/>
</dbReference>
<reference evidence="5" key="1">
    <citation type="submission" date="2021-09" db="EMBL/GenBank/DDBJ databases">
        <title>Fulvivirga sp. isolated from coastal sediment.</title>
        <authorList>
            <person name="Yu H."/>
        </authorList>
    </citation>
    <scope>NUCLEOTIDE SEQUENCE</scope>
    <source>
        <strain evidence="5">1062</strain>
    </source>
</reference>
<comment type="caution">
    <text evidence="5">The sequence shown here is derived from an EMBL/GenBank/DDBJ whole genome shotgun (WGS) entry which is preliminary data.</text>
</comment>
<evidence type="ECO:0000313" key="4">
    <source>
        <dbReference type="EMBL" id="MCA6075298.1"/>
    </source>
</evidence>
<dbReference type="EMBL" id="JAIXNE010000003">
    <property type="protein sequence ID" value="MCA6076475.1"/>
    <property type="molecule type" value="Genomic_DNA"/>
</dbReference>
<sequence length="519" mass="59767">MIENKNESTQHLLVTRNLTIRDYDRIAEIMAVSYHLMHDVWSKSQIKKLLKLFPEGQIGVEDHGEIVAFALSLVVDYKKFGDNHTFQKITGNETFDTHNPNGDVLYAIEVCVDPEYRGMRLGRRLYDARKELCEQLNLRSIIAGGRMPNYHKYSDDLKPKDYIQKVRTKEIYDPVLYFQISNDFHVKKILHNYLPGDKASRNYAVLVEWNNIYYEESEDPIRVRKSYARIGVVQWQLRAVRSVESFFDNVEFFVDAVSGYKADFLVFPELFNAPLMAEFNESDTAQAIRKLANYTEQIREKIVEFAVSYNINIIAGSMPVYENERLYNVAYLCRRDGTFEAQYKIHPTPAERGDWGMSGGDKIHVFDTDVAKIGILICYDVEFPELSRIMAEKGMEILIVPFATDMQNGYQRVRVCSQARAIENECYVAISGSVGNLPKVKNMDIQFGQSAVFSPSDFAFPQNAVVAEGTPNTENTIIADVDLDDLRELHMHGSVRNLLDRRKDLYEVKLKKKECLKNN</sequence>
<evidence type="ECO:0000313" key="7">
    <source>
        <dbReference type="Proteomes" id="UP001139409"/>
    </source>
</evidence>
<evidence type="ECO:0000313" key="6">
    <source>
        <dbReference type="EMBL" id="MCA6077603.1"/>
    </source>
</evidence>